<proteinExistence type="predicted"/>
<organism evidence="5 6">
    <name type="scientific">Sphingomonas lutea</name>
    <dbReference type="NCBI Taxonomy" id="1045317"/>
    <lineage>
        <taxon>Bacteria</taxon>
        <taxon>Pseudomonadati</taxon>
        <taxon>Pseudomonadota</taxon>
        <taxon>Alphaproteobacteria</taxon>
        <taxon>Sphingomonadales</taxon>
        <taxon>Sphingomonadaceae</taxon>
        <taxon>Sphingomonas</taxon>
    </lineage>
</organism>
<keyword evidence="1" id="KW-0805">Transcription regulation</keyword>
<reference evidence="5 6" key="1">
    <citation type="submission" date="2020-08" db="EMBL/GenBank/DDBJ databases">
        <title>Genome sequence of Sphingomonas lutea KCTC 23642T.</title>
        <authorList>
            <person name="Hyun D.-W."/>
            <person name="Bae J.-W."/>
        </authorList>
    </citation>
    <scope>NUCLEOTIDE SEQUENCE [LARGE SCALE GENOMIC DNA]</scope>
    <source>
        <strain evidence="5 6">KCTC 23642</strain>
    </source>
</reference>
<sequence>MKLEKTTKRFKSETKRAYDDACGTAHGLELVGERWALLVLRELMLGPRRFSQLRADLPGISANVLTQRLTELEERGLVVKKRLPPPANVQVYEATEWGLEAEPIVQSLGRWAARSPRHDPTLPISGVSILLSMRTMIDRAKAADLDARIGFAFGDDRYSGHLHGGMIDIVRGGSGPYDLEISADPPANLAAVLYGKAPYELIQWSGDRSLLDRIVDLYHLPPKAPVPGH</sequence>
<dbReference type="InterPro" id="IPR002577">
    <property type="entry name" value="HTH_HxlR"/>
</dbReference>
<dbReference type="PROSITE" id="PS51118">
    <property type="entry name" value="HTH_HXLR"/>
    <property type="match status" value="1"/>
</dbReference>
<evidence type="ECO:0000259" key="4">
    <source>
        <dbReference type="PROSITE" id="PS51118"/>
    </source>
</evidence>
<dbReference type="AlphaFoldDB" id="A0A7G9SI04"/>
<protein>
    <submittedName>
        <fullName evidence="5">Helix-turn-helix transcriptional regulator</fullName>
    </submittedName>
</protein>
<dbReference type="Gene3D" id="1.10.10.10">
    <property type="entry name" value="Winged helix-like DNA-binding domain superfamily/Winged helix DNA-binding domain"/>
    <property type="match status" value="1"/>
</dbReference>
<dbReference type="RefSeq" id="WP_187538072.1">
    <property type="nucleotide sequence ID" value="NZ_CP060718.1"/>
</dbReference>
<accession>A0A7G9SI04</accession>
<evidence type="ECO:0000256" key="1">
    <source>
        <dbReference type="ARBA" id="ARBA00023015"/>
    </source>
</evidence>
<evidence type="ECO:0000313" key="5">
    <source>
        <dbReference type="EMBL" id="QNN67479.1"/>
    </source>
</evidence>
<dbReference type="Proteomes" id="UP000515971">
    <property type="component" value="Chromosome"/>
</dbReference>
<dbReference type="KEGG" id="slut:H9L13_00440"/>
<dbReference type="PANTHER" id="PTHR33204">
    <property type="entry name" value="TRANSCRIPTIONAL REGULATOR, MARR FAMILY"/>
    <property type="match status" value="1"/>
</dbReference>
<evidence type="ECO:0000256" key="3">
    <source>
        <dbReference type="ARBA" id="ARBA00023163"/>
    </source>
</evidence>
<keyword evidence="2" id="KW-0238">DNA-binding</keyword>
<keyword evidence="6" id="KW-1185">Reference proteome</keyword>
<dbReference type="PANTHER" id="PTHR33204:SF18">
    <property type="entry name" value="TRANSCRIPTIONAL REGULATORY PROTEIN"/>
    <property type="match status" value="1"/>
</dbReference>
<dbReference type="EMBL" id="CP060718">
    <property type="protein sequence ID" value="QNN67479.1"/>
    <property type="molecule type" value="Genomic_DNA"/>
</dbReference>
<name>A0A7G9SI04_9SPHN</name>
<gene>
    <name evidence="5" type="ORF">H9L13_00440</name>
</gene>
<dbReference type="InterPro" id="IPR036388">
    <property type="entry name" value="WH-like_DNA-bd_sf"/>
</dbReference>
<dbReference type="InterPro" id="IPR036390">
    <property type="entry name" value="WH_DNA-bd_sf"/>
</dbReference>
<evidence type="ECO:0000313" key="6">
    <source>
        <dbReference type="Proteomes" id="UP000515971"/>
    </source>
</evidence>
<evidence type="ECO:0000256" key="2">
    <source>
        <dbReference type="ARBA" id="ARBA00023125"/>
    </source>
</evidence>
<feature type="domain" description="HTH hxlR-type" evidence="4">
    <location>
        <begin position="22"/>
        <end position="120"/>
    </location>
</feature>
<dbReference type="SUPFAM" id="SSF46785">
    <property type="entry name" value="Winged helix' DNA-binding domain"/>
    <property type="match status" value="1"/>
</dbReference>
<dbReference type="Pfam" id="PF01638">
    <property type="entry name" value="HxlR"/>
    <property type="match status" value="1"/>
</dbReference>
<dbReference type="GO" id="GO:0003677">
    <property type="term" value="F:DNA binding"/>
    <property type="evidence" value="ECO:0007669"/>
    <property type="project" value="UniProtKB-KW"/>
</dbReference>
<keyword evidence="3" id="KW-0804">Transcription</keyword>